<protein>
    <submittedName>
        <fullName evidence="1">Uncharacterized protein</fullName>
    </submittedName>
</protein>
<organism evidence="1">
    <name type="scientific">marine sediment metagenome</name>
    <dbReference type="NCBI Taxonomy" id="412755"/>
    <lineage>
        <taxon>unclassified sequences</taxon>
        <taxon>metagenomes</taxon>
        <taxon>ecological metagenomes</taxon>
    </lineage>
</organism>
<dbReference type="EMBL" id="LAZR01008799">
    <property type="protein sequence ID" value="KKM76502.1"/>
    <property type="molecule type" value="Genomic_DNA"/>
</dbReference>
<evidence type="ECO:0000313" key="1">
    <source>
        <dbReference type="EMBL" id="KKM76502.1"/>
    </source>
</evidence>
<comment type="caution">
    <text evidence="1">The sequence shown here is derived from an EMBL/GenBank/DDBJ whole genome shotgun (WGS) entry which is preliminary data.</text>
</comment>
<proteinExistence type="predicted"/>
<gene>
    <name evidence="1" type="ORF">LCGC14_1379470</name>
</gene>
<reference evidence="1" key="1">
    <citation type="journal article" date="2015" name="Nature">
        <title>Complex archaea that bridge the gap between prokaryotes and eukaryotes.</title>
        <authorList>
            <person name="Spang A."/>
            <person name="Saw J.H."/>
            <person name="Jorgensen S.L."/>
            <person name="Zaremba-Niedzwiedzka K."/>
            <person name="Martijn J."/>
            <person name="Lind A.E."/>
            <person name="van Eijk R."/>
            <person name="Schleper C."/>
            <person name="Guy L."/>
            <person name="Ettema T.J."/>
        </authorList>
    </citation>
    <scope>NUCLEOTIDE SEQUENCE</scope>
</reference>
<sequence>MSKSILELAKEHMNERYRGRYYIDPVKNQMNRKEVNCIMCGRKMTTSKTENPPYFCYRCDDESEGVFGLG</sequence>
<accession>A0A0F9N4R7</accession>
<name>A0A0F9N4R7_9ZZZZ</name>
<dbReference type="AlphaFoldDB" id="A0A0F9N4R7"/>